<gene>
    <name evidence="1" type="ORF">RPERSI_LOCUS11828</name>
</gene>
<comment type="caution">
    <text evidence="1">The sequence shown here is derived from an EMBL/GenBank/DDBJ whole genome shotgun (WGS) entry which is preliminary data.</text>
</comment>
<name>A0ACA9PXE5_9GLOM</name>
<proteinExistence type="predicted"/>
<accession>A0ACA9PXE5</accession>
<organism evidence="1 2">
    <name type="scientific">Racocetra persica</name>
    <dbReference type="NCBI Taxonomy" id="160502"/>
    <lineage>
        <taxon>Eukaryota</taxon>
        <taxon>Fungi</taxon>
        <taxon>Fungi incertae sedis</taxon>
        <taxon>Mucoromycota</taxon>
        <taxon>Glomeromycotina</taxon>
        <taxon>Glomeromycetes</taxon>
        <taxon>Diversisporales</taxon>
        <taxon>Gigasporaceae</taxon>
        <taxon>Racocetra</taxon>
    </lineage>
</organism>
<protein>
    <submittedName>
        <fullName evidence="1">15106_t:CDS:1</fullName>
    </submittedName>
</protein>
<sequence>MLYKKEKLLKRKHNSYSIEQKKQVVAYAKENRRNKAAAAFKLDPSMVGRWIKA</sequence>
<evidence type="ECO:0000313" key="1">
    <source>
        <dbReference type="EMBL" id="CAG8727494.1"/>
    </source>
</evidence>
<keyword evidence="2" id="KW-1185">Reference proteome</keyword>
<feature type="non-terminal residue" evidence="1">
    <location>
        <position position="53"/>
    </location>
</feature>
<evidence type="ECO:0000313" key="2">
    <source>
        <dbReference type="Proteomes" id="UP000789920"/>
    </source>
</evidence>
<reference evidence="1" key="1">
    <citation type="submission" date="2021-06" db="EMBL/GenBank/DDBJ databases">
        <authorList>
            <person name="Kallberg Y."/>
            <person name="Tangrot J."/>
            <person name="Rosling A."/>
        </authorList>
    </citation>
    <scope>NUCLEOTIDE SEQUENCE</scope>
    <source>
        <strain evidence="1">MA461A</strain>
    </source>
</reference>
<dbReference type="EMBL" id="CAJVQC010024711">
    <property type="protein sequence ID" value="CAG8727494.1"/>
    <property type="molecule type" value="Genomic_DNA"/>
</dbReference>
<dbReference type="Proteomes" id="UP000789920">
    <property type="component" value="Unassembled WGS sequence"/>
</dbReference>